<organism evidence="2 3">
    <name type="scientific">Ancylomarina euxinus</name>
    <dbReference type="NCBI Taxonomy" id="2283627"/>
    <lineage>
        <taxon>Bacteria</taxon>
        <taxon>Pseudomonadati</taxon>
        <taxon>Bacteroidota</taxon>
        <taxon>Bacteroidia</taxon>
        <taxon>Marinilabiliales</taxon>
        <taxon>Marinifilaceae</taxon>
        <taxon>Ancylomarina</taxon>
    </lineage>
</organism>
<evidence type="ECO:0000313" key="2">
    <source>
        <dbReference type="EMBL" id="RRG24197.1"/>
    </source>
</evidence>
<dbReference type="RefSeq" id="WP_125029507.1">
    <property type="nucleotide sequence ID" value="NZ_JAPXVP010000002.1"/>
</dbReference>
<name>A0A425Y6Q9_9BACT</name>
<evidence type="ECO:0000313" key="3">
    <source>
        <dbReference type="Proteomes" id="UP000285794"/>
    </source>
</evidence>
<feature type="transmembrane region" description="Helical" evidence="1">
    <location>
        <begin position="49"/>
        <end position="69"/>
    </location>
</feature>
<feature type="transmembrane region" description="Helical" evidence="1">
    <location>
        <begin position="81"/>
        <end position="98"/>
    </location>
</feature>
<keyword evidence="1" id="KW-0812">Transmembrane</keyword>
<accession>A0A425Y6Q9</accession>
<dbReference type="Proteomes" id="UP000285794">
    <property type="component" value="Unassembled WGS sequence"/>
</dbReference>
<dbReference type="AlphaFoldDB" id="A0A425Y6Q9"/>
<keyword evidence="1" id="KW-0472">Membrane</keyword>
<feature type="transmembrane region" description="Helical" evidence="1">
    <location>
        <begin position="9"/>
        <end position="29"/>
    </location>
</feature>
<keyword evidence="1" id="KW-1133">Transmembrane helix</keyword>
<evidence type="ECO:0000256" key="1">
    <source>
        <dbReference type="SAM" id="Phobius"/>
    </source>
</evidence>
<reference evidence="2 3" key="1">
    <citation type="submission" date="2018-07" db="EMBL/GenBank/DDBJ databases">
        <title>Draft genome sequence of Ancylomarina sp. M1P.</title>
        <authorList>
            <person name="Yadav S."/>
            <person name="Villanueva L."/>
            <person name="Damste J.S.S."/>
        </authorList>
    </citation>
    <scope>NUCLEOTIDE SEQUENCE [LARGE SCALE GENOMIC DNA]</scope>
    <source>
        <strain evidence="2 3">M1P</strain>
    </source>
</reference>
<dbReference type="EMBL" id="QQWG01000002">
    <property type="protein sequence ID" value="RRG24197.1"/>
    <property type="molecule type" value="Genomic_DNA"/>
</dbReference>
<gene>
    <name evidence="2" type="ORF">DWB61_03535</name>
</gene>
<sequence length="99" mass="11151">MKSLINNSYVGAFLGFVVPILSILIAYLVNFREEMTVSQFIDGVLVLKIYAKMMAVAVYFGNVVCFFLFIKLDWLKAARGVLLATIVYSFIVLIFRVGL</sequence>
<proteinExistence type="predicted"/>
<comment type="caution">
    <text evidence="2">The sequence shown here is derived from an EMBL/GenBank/DDBJ whole genome shotgun (WGS) entry which is preliminary data.</text>
</comment>
<protein>
    <submittedName>
        <fullName evidence="2">Uncharacterized protein</fullName>
    </submittedName>
</protein>
<keyword evidence="3" id="KW-1185">Reference proteome</keyword>
<dbReference type="OrthoDB" id="1122097at2"/>